<comment type="caution">
    <text evidence="9">The sequence shown here is derived from an EMBL/GenBank/DDBJ whole genome shotgun (WGS) entry which is preliminary data.</text>
</comment>
<evidence type="ECO:0000259" key="8">
    <source>
        <dbReference type="Pfam" id="PF05523"/>
    </source>
</evidence>
<evidence type="ECO:0000256" key="3">
    <source>
        <dbReference type="ARBA" id="ARBA00022692"/>
    </source>
</evidence>
<dbReference type="CDD" id="cd20292">
    <property type="entry name" value="cupin_QdtA-like"/>
    <property type="match status" value="1"/>
</dbReference>
<dbReference type="InterPro" id="IPR008894">
    <property type="entry name" value="QdtA_cupin_dom"/>
</dbReference>
<feature type="domain" description="GtrA/DPMS transmembrane" evidence="7">
    <location>
        <begin position="11"/>
        <end position="120"/>
    </location>
</feature>
<dbReference type="InterPro" id="IPR011051">
    <property type="entry name" value="RmlC_Cupin_sf"/>
</dbReference>
<dbReference type="AlphaFoldDB" id="A0A845LF72"/>
<feature type="transmembrane region" description="Helical" evidence="6">
    <location>
        <begin position="99"/>
        <end position="120"/>
    </location>
</feature>
<evidence type="ECO:0000259" key="7">
    <source>
        <dbReference type="Pfam" id="PF04138"/>
    </source>
</evidence>
<dbReference type="OrthoDB" id="9795513at2"/>
<evidence type="ECO:0000256" key="2">
    <source>
        <dbReference type="ARBA" id="ARBA00009399"/>
    </source>
</evidence>
<dbReference type="Gene3D" id="2.60.120.10">
    <property type="entry name" value="Jelly Rolls"/>
    <property type="match status" value="1"/>
</dbReference>
<feature type="transmembrane region" description="Helical" evidence="6">
    <location>
        <begin position="32"/>
        <end position="53"/>
    </location>
</feature>
<dbReference type="EMBL" id="WXEX01000006">
    <property type="protein sequence ID" value="MZP43095.1"/>
    <property type="molecule type" value="Genomic_DNA"/>
</dbReference>
<evidence type="ECO:0000256" key="6">
    <source>
        <dbReference type="SAM" id="Phobius"/>
    </source>
</evidence>
<feature type="transmembrane region" description="Helical" evidence="6">
    <location>
        <begin position="7"/>
        <end position="26"/>
    </location>
</feature>
<proteinExistence type="inferred from homology"/>
<keyword evidence="10" id="KW-1185">Reference proteome</keyword>
<dbReference type="InterPro" id="IPR007267">
    <property type="entry name" value="GtrA_DPMS_TM"/>
</dbReference>
<dbReference type="Pfam" id="PF04138">
    <property type="entry name" value="GtrA_DPMS_TM"/>
    <property type="match status" value="1"/>
</dbReference>
<accession>A0A845LF72</accession>
<evidence type="ECO:0000256" key="5">
    <source>
        <dbReference type="ARBA" id="ARBA00023136"/>
    </source>
</evidence>
<evidence type="ECO:0008006" key="11">
    <source>
        <dbReference type="Google" id="ProtNLM"/>
    </source>
</evidence>
<reference evidence="9 10" key="1">
    <citation type="submission" date="2020-01" db="EMBL/GenBank/DDBJ databases">
        <title>Whole genome sequence of Heliobacterium gestii DSM 11169.</title>
        <authorList>
            <person name="Kyndt J.A."/>
            <person name="Meyer T.E."/>
        </authorList>
    </citation>
    <scope>NUCLEOTIDE SEQUENCE [LARGE SCALE GENOMIC DNA]</scope>
    <source>
        <strain evidence="9 10">DSM 11169</strain>
    </source>
</reference>
<feature type="domain" description="Sugar 3,4-ketoisomerase QdtA cupin" evidence="8">
    <location>
        <begin position="131"/>
        <end position="259"/>
    </location>
</feature>
<evidence type="ECO:0000313" key="9">
    <source>
        <dbReference type="EMBL" id="MZP43095.1"/>
    </source>
</evidence>
<keyword evidence="4 6" id="KW-1133">Transmembrane helix</keyword>
<protein>
    <recommendedName>
        <fullName evidence="11">Sugar 3,4-ketoisomerase QdtA cupin domain-containing protein</fullName>
    </recommendedName>
</protein>
<gene>
    <name evidence="9" type="ORF">GTO89_08610</name>
</gene>
<dbReference type="InterPro" id="IPR051401">
    <property type="entry name" value="GtrA_CellWall_Glycosyl"/>
</dbReference>
<sequence length="261" mass="30474">MKYIKKEYILFIIAGSINTLLGYLMYASLLLFFNYNLAYSISYGVGIFISYFLNSKYVFKRRIELKKALQYPVVYIVQYFINLALVNFFIKILGLHELITPLLVVFVSIPITFGLSRYIIKGRRRAMTIHDCRLIELPKFTDQRGSLTAIENERQIPFSVKRIFYLYDISPGNNRGTHAHKELHQFLICLSGGFQVTVDDGHNQKIVTLGHPWQGLYIPPMIWATEHSFQPQSVCLVLASDYYDEKDYFRDYNEFLKAVRS</sequence>
<evidence type="ECO:0000313" key="10">
    <source>
        <dbReference type="Proteomes" id="UP000471031"/>
    </source>
</evidence>
<comment type="similarity">
    <text evidence="2">Belongs to the GtrA family.</text>
</comment>
<comment type="subcellular location">
    <subcellularLocation>
        <location evidence="1">Membrane</location>
        <topology evidence="1">Multi-pass membrane protein</topology>
    </subcellularLocation>
</comment>
<dbReference type="SUPFAM" id="SSF51182">
    <property type="entry name" value="RmlC-like cupins"/>
    <property type="match status" value="1"/>
</dbReference>
<dbReference type="PANTHER" id="PTHR38459:SF1">
    <property type="entry name" value="PROPHAGE BACTOPRENOL-LINKED GLUCOSE TRANSLOCASE HOMOLOG"/>
    <property type="match status" value="1"/>
</dbReference>
<evidence type="ECO:0000256" key="1">
    <source>
        <dbReference type="ARBA" id="ARBA00004141"/>
    </source>
</evidence>
<name>A0A845LF72_HELGE</name>
<keyword evidence="3 6" id="KW-0812">Transmembrane</keyword>
<dbReference type="Proteomes" id="UP000471031">
    <property type="component" value="Unassembled WGS sequence"/>
</dbReference>
<dbReference type="PANTHER" id="PTHR38459">
    <property type="entry name" value="PROPHAGE BACTOPRENOL-LINKED GLUCOSE TRANSLOCASE HOMOLOG"/>
    <property type="match status" value="1"/>
</dbReference>
<dbReference type="InterPro" id="IPR014710">
    <property type="entry name" value="RmlC-like_jellyroll"/>
</dbReference>
<feature type="transmembrane region" description="Helical" evidence="6">
    <location>
        <begin position="73"/>
        <end position="93"/>
    </location>
</feature>
<organism evidence="9 10">
    <name type="scientific">Heliomicrobium gestii</name>
    <name type="common">Heliobacterium gestii</name>
    <dbReference type="NCBI Taxonomy" id="2699"/>
    <lineage>
        <taxon>Bacteria</taxon>
        <taxon>Bacillati</taxon>
        <taxon>Bacillota</taxon>
        <taxon>Clostridia</taxon>
        <taxon>Eubacteriales</taxon>
        <taxon>Heliobacteriaceae</taxon>
        <taxon>Heliomicrobium</taxon>
    </lineage>
</organism>
<dbReference type="GO" id="GO:0005886">
    <property type="term" value="C:plasma membrane"/>
    <property type="evidence" value="ECO:0007669"/>
    <property type="project" value="TreeGrafter"/>
</dbReference>
<dbReference type="GO" id="GO:0000271">
    <property type="term" value="P:polysaccharide biosynthetic process"/>
    <property type="evidence" value="ECO:0007669"/>
    <property type="project" value="InterPro"/>
</dbReference>
<dbReference type="Pfam" id="PF05523">
    <property type="entry name" value="FdtA"/>
    <property type="match status" value="1"/>
</dbReference>
<evidence type="ECO:0000256" key="4">
    <source>
        <dbReference type="ARBA" id="ARBA00022989"/>
    </source>
</evidence>
<keyword evidence="5 6" id="KW-0472">Membrane</keyword>